<reference evidence="13" key="5">
    <citation type="submission" date="2021-06" db="EMBL/GenBank/DDBJ databases">
        <title>Collection of gut derived symbiotic bacterial strains cultured from healthy donors.</title>
        <authorList>
            <person name="Lin H."/>
            <person name="Littmann E."/>
            <person name="Pamer E.G."/>
        </authorList>
    </citation>
    <scope>NUCLEOTIDE SEQUENCE</scope>
    <source>
        <strain evidence="13">MSK.5.10</strain>
    </source>
</reference>
<dbReference type="EMBL" id="SLTU01000001">
    <property type="protein sequence ID" value="TDA76694.1"/>
    <property type="molecule type" value="Genomic_DNA"/>
</dbReference>
<evidence type="ECO:0000313" key="20">
    <source>
        <dbReference type="Proteomes" id="UP000347681"/>
    </source>
</evidence>
<evidence type="ECO:0000313" key="11">
    <source>
        <dbReference type="EMBL" id="KAA5396309.1"/>
    </source>
</evidence>
<dbReference type="GeneID" id="93446099"/>
<evidence type="ECO:0000313" key="19">
    <source>
        <dbReference type="Proteomes" id="UP000294527"/>
    </source>
</evidence>
<dbReference type="FunFam" id="3.40.30.10:FF:000229">
    <property type="entry name" value="Thioredoxin (TRX)"/>
    <property type="match status" value="1"/>
</dbReference>
<dbReference type="InterPro" id="IPR005746">
    <property type="entry name" value="Thioredoxin"/>
</dbReference>
<dbReference type="Gene3D" id="3.40.30.10">
    <property type="entry name" value="Glutaredoxin"/>
    <property type="match status" value="1"/>
</dbReference>
<dbReference type="Proteomes" id="UP000481616">
    <property type="component" value="Unassembled WGS sequence"/>
</dbReference>
<dbReference type="Proteomes" id="UP000294527">
    <property type="component" value="Unassembled WGS sequence"/>
</dbReference>
<evidence type="ECO:0000313" key="21">
    <source>
        <dbReference type="Proteomes" id="UP000441162"/>
    </source>
</evidence>
<evidence type="ECO:0000259" key="7">
    <source>
        <dbReference type="PROSITE" id="PS51352"/>
    </source>
</evidence>
<evidence type="ECO:0000313" key="22">
    <source>
        <dbReference type="Proteomes" id="UP000481616"/>
    </source>
</evidence>
<dbReference type="KEGG" id="bdo:EL88_04905"/>
<evidence type="ECO:0000313" key="13">
    <source>
        <dbReference type="EMBL" id="MBV3122612.1"/>
    </source>
</evidence>
<dbReference type="Proteomes" id="UP000481700">
    <property type="component" value="Unassembled WGS sequence"/>
</dbReference>
<dbReference type="EMBL" id="CP046176">
    <property type="protein sequence ID" value="QJR75845.1"/>
    <property type="molecule type" value="Genomic_DNA"/>
</dbReference>
<dbReference type="Proteomes" id="UP000441162">
    <property type="component" value="Unassembled WGS sequence"/>
</dbReference>
<evidence type="ECO:0000313" key="17">
    <source>
        <dbReference type="EMBL" id="WHX11350.1"/>
    </source>
</evidence>
<keyword evidence="3" id="KW-0249">Electron transport</keyword>
<dbReference type="Proteomes" id="UP000777173">
    <property type="component" value="Unassembled WGS sequence"/>
</dbReference>
<dbReference type="AlphaFoldDB" id="A0A076IQU9"/>
<feature type="domain" description="Thioredoxin" evidence="7">
    <location>
        <begin position="16"/>
        <end position="150"/>
    </location>
</feature>
<keyword evidence="2" id="KW-0813">Transport</keyword>
<accession>A0A076IQU9</accession>
<reference evidence="14 24" key="4">
    <citation type="submission" date="2019-11" db="EMBL/GenBank/DDBJ databases">
        <title>Complete genome sequence of Bacteroides dorei DSM 17855.</title>
        <authorList>
            <person name="Russell J.T."/>
        </authorList>
    </citation>
    <scope>NUCLEOTIDE SEQUENCE [LARGE SCALE GENOMIC DNA]</scope>
    <source>
        <strain evidence="14 24">DSM 17855</strain>
    </source>
</reference>
<dbReference type="NCBIfam" id="TIGR01068">
    <property type="entry name" value="thioredoxin"/>
    <property type="match status" value="1"/>
</dbReference>
<sequence>MKKTITCLLLTTGLTGYLSAQTPFRDKSDKNEGKVIHMDKQMFLDNIFDYTSGSTDWKYKGEKPAVIDFYATWCGPCRMVAPLLKSLAKEYKDQIVVYKVDTDKQKELSAAMGIQSLPTIIFIPKTGQPQIIIGAANKTTFRKAIEEVLLKE</sequence>
<dbReference type="GO" id="GO:0005829">
    <property type="term" value="C:cytosol"/>
    <property type="evidence" value="ECO:0007669"/>
    <property type="project" value="TreeGrafter"/>
</dbReference>
<dbReference type="GO" id="GO:0045454">
    <property type="term" value="P:cell redox homeostasis"/>
    <property type="evidence" value="ECO:0007669"/>
    <property type="project" value="TreeGrafter"/>
</dbReference>
<dbReference type="EMBL" id="VVZV01000022">
    <property type="protein sequence ID" value="KAA5316307.1"/>
    <property type="molecule type" value="Genomic_DNA"/>
</dbReference>
<dbReference type="EMBL" id="VVZA01000012">
    <property type="protein sequence ID" value="KAA5403921.1"/>
    <property type="molecule type" value="Genomic_DNA"/>
</dbReference>
<dbReference type="EMBL" id="VVZB01000004">
    <property type="protein sequence ID" value="KAA5383281.1"/>
    <property type="molecule type" value="Genomic_DNA"/>
</dbReference>
<reference evidence="20 21" key="2">
    <citation type="journal article" date="2019" name="Nat. Med.">
        <title>A library of human gut bacterial isolates paired with longitudinal multiomics data enables mechanistic microbiome research.</title>
        <authorList>
            <person name="Poyet M."/>
            <person name="Groussin M."/>
            <person name="Gibbons S.M."/>
            <person name="Avila-Pacheco J."/>
            <person name="Jiang X."/>
            <person name="Kearney S.M."/>
            <person name="Perrotta A.R."/>
            <person name="Berdy B."/>
            <person name="Zhao S."/>
            <person name="Lieberman T.D."/>
            <person name="Swanson P.K."/>
            <person name="Smith M."/>
            <person name="Roesemann S."/>
            <person name="Alexander J.E."/>
            <person name="Rich S.A."/>
            <person name="Livny J."/>
            <person name="Vlamakis H."/>
            <person name="Clish C."/>
            <person name="Bullock K."/>
            <person name="Deik A."/>
            <person name="Scott J."/>
            <person name="Pierce K.A."/>
            <person name="Xavier R.J."/>
            <person name="Alm E.J."/>
        </authorList>
    </citation>
    <scope>NUCLEOTIDE SEQUENCE [LARGE SCALE GENOMIC DNA]</scope>
    <source>
        <strain evidence="11 22">BIOML-A1</strain>
        <strain evidence="9 23">BIOML-A25</strain>
        <strain evidence="12 21">BIOML-A4</strain>
        <strain evidence="10 20">BIOML-A5</strain>
    </source>
</reference>
<evidence type="ECO:0000256" key="6">
    <source>
        <dbReference type="NCBIfam" id="TIGR01068"/>
    </source>
</evidence>
<reference evidence="16 19" key="3">
    <citation type="journal article" date="2019" name="Nat. Microbiol.">
        <title>Genomic variation and strain-specific functional adaptation in the human gut microbiome during early life.</title>
        <authorList>
            <person name="Vatanen T."/>
            <person name="Plichta D.R."/>
            <person name="Somani J."/>
            <person name="Munch P.C."/>
            <person name="Arthur T.D."/>
            <person name="Hall A.B."/>
            <person name="Rudolf S."/>
            <person name="Oakeley E.J."/>
            <person name="Ke X."/>
            <person name="Young R.A."/>
            <person name="Haiser H.J."/>
            <person name="Kolde R."/>
            <person name="Yassour M."/>
            <person name="Luopajarvi K."/>
            <person name="Siljander H."/>
            <person name="Virtanen S.M."/>
            <person name="Ilonen J."/>
            <person name="Uibo R."/>
            <person name="Tillmann V."/>
            <person name="Mokurov S."/>
            <person name="Dorshakova N."/>
            <person name="Porter J.A."/>
            <person name="McHardy A.C."/>
            <person name="Lahdesmaki H."/>
            <person name="Vlamakis H."/>
            <person name="Huttenhower C."/>
            <person name="Knip M."/>
            <person name="Xavier R.J."/>
        </authorList>
    </citation>
    <scope>NUCLEOTIDE SEQUENCE [LARGE SCALE GENOMIC DNA]</scope>
    <source>
        <strain evidence="16 19">RJX1047</strain>
    </source>
</reference>
<dbReference type="PROSITE" id="PS00194">
    <property type="entry name" value="THIOREDOXIN_1"/>
    <property type="match status" value="1"/>
</dbReference>
<dbReference type="InterPro" id="IPR036249">
    <property type="entry name" value="Thioredoxin-like_sf"/>
</dbReference>
<evidence type="ECO:0000313" key="9">
    <source>
        <dbReference type="EMBL" id="KAA5316307.1"/>
    </source>
</evidence>
<name>A0A076IQU9_9BACT</name>
<evidence type="ECO:0000256" key="2">
    <source>
        <dbReference type="ARBA" id="ARBA00022448"/>
    </source>
</evidence>
<evidence type="ECO:0000313" key="12">
    <source>
        <dbReference type="EMBL" id="KAA5403921.1"/>
    </source>
</evidence>
<dbReference type="eggNOG" id="COG3118">
    <property type="taxonomic scope" value="Bacteria"/>
</dbReference>
<reference evidence="15 18" key="1">
    <citation type="submission" date="2018-08" db="EMBL/GenBank/DDBJ databases">
        <title>A genome reference for cultivated species of the human gut microbiota.</title>
        <authorList>
            <person name="Zou Y."/>
            <person name="Xue W."/>
            <person name="Luo G."/>
        </authorList>
    </citation>
    <scope>NUCLEOTIDE SEQUENCE [LARGE SCALE GENOMIC DNA]</scope>
    <source>
        <strain evidence="15 18">AF14-1AC</strain>
    </source>
</reference>
<dbReference type="EMBL" id="BQOB01000001">
    <property type="protein sequence ID" value="GKH81780.1"/>
    <property type="molecule type" value="Genomic_DNA"/>
</dbReference>
<dbReference type="PRINTS" id="PR00421">
    <property type="entry name" value="THIOREDOXIN"/>
</dbReference>
<reference evidence="8" key="6">
    <citation type="submission" date="2022-01" db="EMBL/GenBank/DDBJ databases">
        <title>Novel bile acid biosynthetic pathways are enriched in the microbiome of centenarians.</title>
        <authorList>
            <person name="Sato Y."/>
            <person name="Atarashi K."/>
            <person name="Plichta R.D."/>
            <person name="Arai Y."/>
            <person name="Sasajima S."/>
            <person name="Kearney M.S."/>
            <person name="Suda W."/>
            <person name="Takeshita K."/>
            <person name="Sasaki T."/>
            <person name="Okamoto S."/>
            <person name="Skelly N.A."/>
            <person name="Okamura Y."/>
            <person name="Vlamakis H."/>
            <person name="Li Y."/>
            <person name="Tanoue T."/>
            <person name="Takei H."/>
            <person name="Nittono H."/>
            <person name="Narushima S."/>
            <person name="Irie J."/>
            <person name="Itoh H."/>
            <person name="Moriya K."/>
            <person name="Sugiura Y."/>
            <person name="Suematsu M."/>
            <person name="Moritoki N."/>
            <person name="Shibata S."/>
            <person name="Littman R.D."/>
            <person name="Fischbach A.M."/>
            <person name="Uwamino Y."/>
            <person name="Inoue T."/>
            <person name="Honda A."/>
            <person name="Hattori M."/>
            <person name="Murai T."/>
            <person name="Xavier J.R."/>
            <person name="Hirose N."/>
            <person name="Honda K."/>
        </authorList>
    </citation>
    <scope>NUCLEOTIDE SEQUENCE</scope>
    <source>
        <strain evidence="8">CE91-St7</strain>
    </source>
</reference>
<evidence type="ECO:0000256" key="5">
    <source>
        <dbReference type="ARBA" id="ARBA00023284"/>
    </source>
</evidence>
<dbReference type="EMBL" id="CP126056">
    <property type="protein sequence ID" value="WHX11350.1"/>
    <property type="molecule type" value="Genomic_DNA"/>
</dbReference>
<proteinExistence type="inferred from homology"/>
<dbReference type="PROSITE" id="PS51352">
    <property type="entry name" value="THIOREDOXIN_2"/>
    <property type="match status" value="1"/>
</dbReference>
<dbReference type="InterPro" id="IPR013766">
    <property type="entry name" value="Thioredoxin_domain"/>
</dbReference>
<dbReference type="RefSeq" id="WP_007837314.1">
    <property type="nucleotide sequence ID" value="NZ_BAABYF010000001.1"/>
</dbReference>
<gene>
    <name evidence="15" type="primary">trxA</name>
    <name evidence="8" type="ORF">CE91St7_26640</name>
    <name evidence="15" type="ORF">DWW04_18115</name>
    <name evidence="16" type="ORF">E1I98_10165</name>
    <name evidence="12" type="ORF">F2Y51_14545</name>
    <name evidence="11" type="ORF">F2Y58_15480</name>
    <name evidence="10" type="ORF">F2Y61_10625</name>
    <name evidence="9" type="ORF">F2Z07_17760</name>
    <name evidence="14" type="ORF">GKD17_05285</name>
    <name evidence="13" type="ORF">KSU80_05370</name>
    <name evidence="17" type="ORF">QNN11_08735</name>
</gene>
<evidence type="ECO:0000256" key="4">
    <source>
        <dbReference type="ARBA" id="ARBA00023157"/>
    </source>
</evidence>
<keyword evidence="4" id="KW-1015">Disulfide bond</keyword>
<dbReference type="Pfam" id="PF00085">
    <property type="entry name" value="Thioredoxin"/>
    <property type="match status" value="1"/>
</dbReference>
<comment type="similarity">
    <text evidence="1">Belongs to the thioredoxin family.</text>
</comment>
<evidence type="ECO:0000313" key="15">
    <source>
        <dbReference type="EMBL" id="RGV72322.1"/>
    </source>
</evidence>
<dbReference type="PANTHER" id="PTHR45663">
    <property type="entry name" value="GEO12009P1"/>
    <property type="match status" value="1"/>
</dbReference>
<evidence type="ECO:0000313" key="16">
    <source>
        <dbReference type="EMBL" id="TDA76694.1"/>
    </source>
</evidence>
<dbReference type="SUPFAM" id="SSF52833">
    <property type="entry name" value="Thioredoxin-like"/>
    <property type="match status" value="1"/>
</dbReference>
<evidence type="ECO:0000313" key="8">
    <source>
        <dbReference type="EMBL" id="GKH81780.1"/>
    </source>
</evidence>
<keyword evidence="5" id="KW-0676">Redox-active center</keyword>
<dbReference type="EMBL" id="VVYY01000013">
    <property type="protein sequence ID" value="KAA5396309.1"/>
    <property type="molecule type" value="Genomic_DNA"/>
</dbReference>
<reference evidence="17" key="7">
    <citation type="journal article" date="2023" name="Nat. Commun.">
        <title>Identification of a novel Human Milk Oligosaccharides utilization cluster in the infant gut commensal Bacteroides dorei.</title>
        <authorList>
            <person name="Kijner S."/>
            <person name="Ennis D."/>
            <person name="Shmorak S."/>
            <person name="Florentin A."/>
            <person name="Yassour M."/>
        </authorList>
    </citation>
    <scope>NUCLEOTIDE SEQUENCE</scope>
    <source>
        <strain evidence="17">2</strain>
    </source>
</reference>
<evidence type="ECO:0000256" key="3">
    <source>
        <dbReference type="ARBA" id="ARBA00022982"/>
    </source>
</evidence>
<dbReference type="Proteomes" id="UP001055104">
    <property type="component" value="Unassembled WGS sequence"/>
</dbReference>
<dbReference type="GO" id="GO:0015035">
    <property type="term" value="F:protein-disulfide reductase activity"/>
    <property type="evidence" value="ECO:0007669"/>
    <property type="project" value="UniProtKB-UniRule"/>
</dbReference>
<evidence type="ECO:0000313" key="24">
    <source>
        <dbReference type="Proteomes" id="UP000500949"/>
    </source>
</evidence>
<dbReference type="InterPro" id="IPR017937">
    <property type="entry name" value="Thioredoxin_CS"/>
</dbReference>
<dbReference type="Proteomes" id="UP000500949">
    <property type="component" value="Chromosome"/>
</dbReference>
<dbReference type="CDD" id="cd02947">
    <property type="entry name" value="TRX_family"/>
    <property type="match status" value="1"/>
</dbReference>
<evidence type="ECO:0000313" key="10">
    <source>
        <dbReference type="EMBL" id="KAA5383281.1"/>
    </source>
</evidence>
<evidence type="ECO:0000313" key="23">
    <source>
        <dbReference type="Proteomes" id="UP000481700"/>
    </source>
</evidence>
<evidence type="ECO:0000256" key="1">
    <source>
        <dbReference type="ARBA" id="ARBA00008987"/>
    </source>
</evidence>
<dbReference type="Proteomes" id="UP001177934">
    <property type="component" value="Chromosome"/>
</dbReference>
<dbReference type="Proteomes" id="UP000347681">
    <property type="component" value="Unassembled WGS sequence"/>
</dbReference>
<dbReference type="PANTHER" id="PTHR45663:SF11">
    <property type="entry name" value="GEO12009P1"/>
    <property type="match status" value="1"/>
</dbReference>
<evidence type="ECO:0000313" key="18">
    <source>
        <dbReference type="Proteomes" id="UP000283678"/>
    </source>
</evidence>
<evidence type="ECO:0000313" key="14">
    <source>
        <dbReference type="EMBL" id="QJR75845.1"/>
    </source>
</evidence>
<dbReference type="EMBL" id="QRZL01000024">
    <property type="protein sequence ID" value="RGV72322.1"/>
    <property type="molecule type" value="Genomic_DNA"/>
</dbReference>
<dbReference type="EMBL" id="JAHOAX010000003">
    <property type="protein sequence ID" value="MBV3122612.1"/>
    <property type="molecule type" value="Genomic_DNA"/>
</dbReference>
<dbReference type="Proteomes" id="UP000283678">
    <property type="component" value="Unassembled WGS sequence"/>
</dbReference>
<organism evidence="15 18">
    <name type="scientific">Phocaeicola dorei</name>
    <dbReference type="NCBI Taxonomy" id="357276"/>
    <lineage>
        <taxon>Bacteria</taxon>
        <taxon>Pseudomonadati</taxon>
        <taxon>Bacteroidota</taxon>
        <taxon>Bacteroidia</taxon>
        <taxon>Bacteroidales</taxon>
        <taxon>Bacteroidaceae</taxon>
        <taxon>Phocaeicola</taxon>
    </lineage>
</organism>
<protein>
    <recommendedName>
        <fullName evidence="6">Thioredoxin</fullName>
    </recommendedName>
</protein>